<dbReference type="GO" id="GO:0050660">
    <property type="term" value="F:flavin adenine dinucleotide binding"/>
    <property type="evidence" value="ECO:0007669"/>
    <property type="project" value="TreeGrafter"/>
</dbReference>
<accession>A0A1R3J2I9</accession>
<evidence type="ECO:0000256" key="3">
    <source>
        <dbReference type="ARBA" id="ARBA00022630"/>
    </source>
</evidence>
<dbReference type="GO" id="GO:0004148">
    <property type="term" value="F:dihydrolipoyl dehydrogenase (NADH) activity"/>
    <property type="evidence" value="ECO:0007669"/>
    <property type="project" value="TreeGrafter"/>
</dbReference>
<sequence>MLQIEQLEQDISDLQQARAGRKEQEAAVFKGLKNAIIEGDVVGGTCVNRGCVPSKALLAVSGRMRELQSEHHTKALGMQVDESILAMYRNLMSEELFLNVQLCIYYDAFPGVKFISLHFYIPFVFVDAPLIATGRAPFINGLGLEDVCILVFKCQGFASGNINEQCADQVKSNNKEYRHRLDWNNSIRTDCAILVH</sequence>
<keyword evidence="7" id="KW-0676">Redox-active center</keyword>
<proteinExistence type="inferred from homology"/>
<keyword evidence="3" id="KW-0285">Flavoprotein</keyword>
<evidence type="ECO:0000256" key="1">
    <source>
        <dbReference type="ARBA" id="ARBA00001974"/>
    </source>
</evidence>
<comment type="cofactor">
    <cofactor evidence="1">
        <name>FAD</name>
        <dbReference type="ChEBI" id="CHEBI:57692"/>
    </cofactor>
</comment>
<dbReference type="PANTHER" id="PTHR22912">
    <property type="entry name" value="DISULFIDE OXIDOREDUCTASE"/>
    <property type="match status" value="1"/>
</dbReference>
<dbReference type="Gramene" id="OMO89041">
    <property type="protein sequence ID" value="OMO89041"/>
    <property type="gene ID" value="CCACVL1_08047"/>
</dbReference>
<dbReference type="InterPro" id="IPR050151">
    <property type="entry name" value="Class-I_Pyr_Nuc-Dis_Oxidored"/>
</dbReference>
<evidence type="ECO:0000256" key="6">
    <source>
        <dbReference type="ARBA" id="ARBA00023157"/>
    </source>
</evidence>
<keyword evidence="6" id="KW-1015">Disulfide bond</keyword>
<dbReference type="InterPro" id="IPR036188">
    <property type="entry name" value="FAD/NAD-bd_sf"/>
</dbReference>
<dbReference type="SUPFAM" id="SSF51905">
    <property type="entry name" value="FAD/NAD(P)-binding domain"/>
    <property type="match status" value="1"/>
</dbReference>
<dbReference type="OrthoDB" id="5956163at2759"/>
<reference evidence="8 9" key="1">
    <citation type="submission" date="2013-09" db="EMBL/GenBank/DDBJ databases">
        <title>Corchorus capsularis genome sequencing.</title>
        <authorList>
            <person name="Alam M."/>
            <person name="Haque M.S."/>
            <person name="Islam M.S."/>
            <person name="Emdad E.M."/>
            <person name="Islam M.M."/>
            <person name="Ahmed B."/>
            <person name="Halim A."/>
            <person name="Hossen Q.M.M."/>
            <person name="Hossain M.Z."/>
            <person name="Ahmed R."/>
            <person name="Khan M.M."/>
            <person name="Islam R."/>
            <person name="Rashid M.M."/>
            <person name="Khan S.A."/>
            <person name="Rahman M.S."/>
            <person name="Alam M."/>
        </authorList>
    </citation>
    <scope>NUCLEOTIDE SEQUENCE [LARGE SCALE GENOMIC DNA]</scope>
    <source>
        <strain evidence="9">cv. CVL-1</strain>
        <tissue evidence="8">Whole seedling</tissue>
    </source>
</reference>
<comment type="caution">
    <text evidence="8">The sequence shown here is derived from an EMBL/GenBank/DDBJ whole genome shotgun (WGS) entry which is preliminary data.</text>
</comment>
<dbReference type="STRING" id="210143.A0A1R3J2I9"/>
<dbReference type="InterPro" id="IPR012999">
    <property type="entry name" value="Pyr_OxRdtase_I_AS"/>
</dbReference>
<dbReference type="Gene3D" id="3.50.50.60">
    <property type="entry name" value="FAD/NAD(P)-binding domain"/>
    <property type="match status" value="1"/>
</dbReference>
<evidence type="ECO:0000313" key="9">
    <source>
        <dbReference type="Proteomes" id="UP000188268"/>
    </source>
</evidence>
<evidence type="ECO:0000256" key="4">
    <source>
        <dbReference type="ARBA" id="ARBA00022827"/>
    </source>
</evidence>
<dbReference type="GO" id="GO:0006103">
    <property type="term" value="P:2-oxoglutarate metabolic process"/>
    <property type="evidence" value="ECO:0007669"/>
    <property type="project" value="TreeGrafter"/>
</dbReference>
<dbReference type="Proteomes" id="UP000188268">
    <property type="component" value="Unassembled WGS sequence"/>
</dbReference>
<dbReference type="GO" id="GO:0005739">
    <property type="term" value="C:mitochondrion"/>
    <property type="evidence" value="ECO:0007669"/>
    <property type="project" value="TreeGrafter"/>
</dbReference>
<protein>
    <submittedName>
        <fullName evidence="8">Precursor of dehydrogenase dihydrolipoamide dehydrogenase 4</fullName>
    </submittedName>
</protein>
<keyword evidence="9" id="KW-1185">Reference proteome</keyword>
<evidence type="ECO:0000256" key="2">
    <source>
        <dbReference type="ARBA" id="ARBA00007532"/>
    </source>
</evidence>
<dbReference type="PANTHER" id="PTHR22912:SF151">
    <property type="entry name" value="DIHYDROLIPOYL DEHYDROGENASE, MITOCHONDRIAL"/>
    <property type="match status" value="1"/>
</dbReference>
<dbReference type="GO" id="GO:0045252">
    <property type="term" value="C:oxoglutarate dehydrogenase complex"/>
    <property type="evidence" value="ECO:0007669"/>
    <property type="project" value="TreeGrafter"/>
</dbReference>
<name>A0A1R3J2I9_COCAP</name>
<keyword evidence="4" id="KW-0274">FAD</keyword>
<keyword evidence="5" id="KW-0560">Oxidoreductase</keyword>
<organism evidence="8 9">
    <name type="scientific">Corchorus capsularis</name>
    <name type="common">Jute</name>
    <dbReference type="NCBI Taxonomy" id="210143"/>
    <lineage>
        <taxon>Eukaryota</taxon>
        <taxon>Viridiplantae</taxon>
        <taxon>Streptophyta</taxon>
        <taxon>Embryophyta</taxon>
        <taxon>Tracheophyta</taxon>
        <taxon>Spermatophyta</taxon>
        <taxon>Magnoliopsida</taxon>
        <taxon>eudicotyledons</taxon>
        <taxon>Gunneridae</taxon>
        <taxon>Pentapetalae</taxon>
        <taxon>rosids</taxon>
        <taxon>malvids</taxon>
        <taxon>Malvales</taxon>
        <taxon>Malvaceae</taxon>
        <taxon>Grewioideae</taxon>
        <taxon>Apeibeae</taxon>
        <taxon>Corchorus</taxon>
    </lineage>
</organism>
<evidence type="ECO:0000313" key="8">
    <source>
        <dbReference type="EMBL" id="OMO89041.1"/>
    </source>
</evidence>
<dbReference type="PRINTS" id="PR00411">
    <property type="entry name" value="PNDRDTASEI"/>
</dbReference>
<evidence type="ECO:0000256" key="7">
    <source>
        <dbReference type="ARBA" id="ARBA00023284"/>
    </source>
</evidence>
<dbReference type="EMBL" id="AWWV01008839">
    <property type="protein sequence ID" value="OMO89041.1"/>
    <property type="molecule type" value="Genomic_DNA"/>
</dbReference>
<gene>
    <name evidence="8" type="ORF">CCACVL1_08047</name>
</gene>
<dbReference type="AlphaFoldDB" id="A0A1R3J2I9"/>
<comment type="similarity">
    <text evidence="2">Belongs to the class-I pyridine nucleotide-disulfide oxidoreductase family.</text>
</comment>
<dbReference type="PROSITE" id="PS00076">
    <property type="entry name" value="PYRIDINE_REDOX_1"/>
    <property type="match status" value="1"/>
</dbReference>
<evidence type="ECO:0000256" key="5">
    <source>
        <dbReference type="ARBA" id="ARBA00023002"/>
    </source>
</evidence>